<feature type="compositionally biased region" description="Basic and acidic residues" evidence="7">
    <location>
        <begin position="176"/>
        <end position="186"/>
    </location>
</feature>
<dbReference type="GO" id="GO:0005524">
    <property type="term" value="F:ATP binding"/>
    <property type="evidence" value="ECO:0007669"/>
    <property type="project" value="UniProtKB-KW"/>
</dbReference>
<evidence type="ECO:0000256" key="3">
    <source>
        <dbReference type="ARBA" id="ARBA00022741"/>
    </source>
</evidence>
<evidence type="ECO:0000256" key="5">
    <source>
        <dbReference type="ARBA" id="ARBA00023054"/>
    </source>
</evidence>
<feature type="coiled-coil region" evidence="6">
    <location>
        <begin position="1"/>
        <end position="41"/>
    </location>
</feature>
<feature type="non-terminal residue" evidence="8">
    <location>
        <position position="1"/>
    </location>
</feature>
<sequence length="568" mass="64978">SQSLHAQIKQLKLQIEHLQNNQLVEEEIRMIRQEMEQMKSYSIQLSQELAETTSARDTLLLQLTQERPSESHPLIQQYAQQIQTLRLEVAETRSKLNSFCTEEEEDRYLRSRHSMMTSISSSRKKRPVIQRMRTSSSSLLKKKKSQHVDHLIDLLRKEYMEESTDETVLHLSHAPVMEEKTELEDKTEMEDTFSNHQFLSMASPSAGPLAEPNSFEDDELEALAVPSWSDAPKAQSVSGGSTKRKSISLDSMWDDTDSSITTSRVDSVVLGNSSESHSNRPKPSTSNTKLKRQGKNLLKMLHQIQADLLVKRELVGQLERSEDQFAQMRVNYEERLNELKEHLVEIQKQRDTALKKGHSNTTTTVTSTLNTTTARPQSVMGGLRENREAQEVRFQFEVKVKRLMVENQELKKKNQEATKAVQTARSKAESAMQRLKSEIESLKLDKKQLNRTLKTEMDKARDAAITYEREVQQLKRRLVVALDSKKKLEETTEAQNQVLKKRTEETAAASLQMRQLTNVLRKAANEGTFLNEAALDRIMELAQISKSNIRTTKQTRGRASSFASEPSI</sequence>
<dbReference type="GO" id="GO:0003777">
    <property type="term" value="F:microtubule motor activity"/>
    <property type="evidence" value="ECO:0007669"/>
    <property type="project" value="InterPro"/>
</dbReference>
<gene>
    <name evidence="8" type="ORF">CU098_002145</name>
</gene>
<dbReference type="PANTHER" id="PTHR47969">
    <property type="entry name" value="CHROMOSOME-ASSOCIATED KINESIN KIF4A-RELATED"/>
    <property type="match status" value="1"/>
</dbReference>
<keyword evidence="3" id="KW-0547">Nucleotide-binding</keyword>
<dbReference type="OrthoDB" id="3176171at2759"/>
<evidence type="ECO:0000256" key="2">
    <source>
        <dbReference type="ARBA" id="ARBA00022490"/>
    </source>
</evidence>
<name>A0A367K6S9_RHIST</name>
<dbReference type="Pfam" id="PF25764">
    <property type="entry name" value="KIF21A_4th"/>
    <property type="match status" value="1"/>
</dbReference>
<dbReference type="GO" id="GO:0051231">
    <property type="term" value="P:spindle elongation"/>
    <property type="evidence" value="ECO:0007669"/>
    <property type="project" value="TreeGrafter"/>
</dbReference>
<dbReference type="GO" id="GO:0005875">
    <property type="term" value="C:microtubule associated complex"/>
    <property type="evidence" value="ECO:0007669"/>
    <property type="project" value="TreeGrafter"/>
</dbReference>
<comment type="caution">
    <text evidence="8">The sequence shown here is derived from an EMBL/GenBank/DDBJ whole genome shotgun (WGS) entry which is preliminary data.</text>
</comment>
<feature type="coiled-coil region" evidence="6">
    <location>
        <begin position="400"/>
        <end position="491"/>
    </location>
</feature>
<keyword evidence="5 6" id="KW-0175">Coiled coil</keyword>
<dbReference type="InterPro" id="IPR027640">
    <property type="entry name" value="Kinesin-like_fam"/>
</dbReference>
<organism evidence="8 9">
    <name type="scientific">Rhizopus stolonifer</name>
    <name type="common">Rhizopus nigricans</name>
    <dbReference type="NCBI Taxonomy" id="4846"/>
    <lineage>
        <taxon>Eukaryota</taxon>
        <taxon>Fungi</taxon>
        <taxon>Fungi incertae sedis</taxon>
        <taxon>Mucoromycota</taxon>
        <taxon>Mucoromycotina</taxon>
        <taxon>Mucoromycetes</taxon>
        <taxon>Mucorales</taxon>
        <taxon>Mucorineae</taxon>
        <taxon>Rhizopodaceae</taxon>
        <taxon>Rhizopus</taxon>
    </lineage>
</organism>
<evidence type="ECO:0000313" key="8">
    <source>
        <dbReference type="EMBL" id="RCH97962.1"/>
    </source>
</evidence>
<keyword evidence="2" id="KW-0963">Cytoplasm</keyword>
<dbReference type="GO" id="GO:0005737">
    <property type="term" value="C:cytoplasm"/>
    <property type="evidence" value="ECO:0007669"/>
    <property type="project" value="UniProtKB-SubCell"/>
</dbReference>
<evidence type="ECO:0000256" key="7">
    <source>
        <dbReference type="SAM" id="MobiDB-lite"/>
    </source>
</evidence>
<dbReference type="EMBL" id="PJQM01002123">
    <property type="protein sequence ID" value="RCH97962.1"/>
    <property type="molecule type" value="Genomic_DNA"/>
</dbReference>
<feature type="region of interest" description="Disordered" evidence="7">
    <location>
        <begin position="166"/>
        <end position="190"/>
    </location>
</feature>
<keyword evidence="4" id="KW-0067">ATP-binding</keyword>
<dbReference type="GO" id="GO:0007052">
    <property type="term" value="P:mitotic spindle organization"/>
    <property type="evidence" value="ECO:0007669"/>
    <property type="project" value="TreeGrafter"/>
</dbReference>
<evidence type="ECO:0000256" key="1">
    <source>
        <dbReference type="ARBA" id="ARBA00004496"/>
    </source>
</evidence>
<evidence type="ECO:0000313" key="9">
    <source>
        <dbReference type="Proteomes" id="UP000253551"/>
    </source>
</evidence>
<feature type="region of interest" description="Disordered" evidence="7">
    <location>
        <begin position="225"/>
        <end position="245"/>
    </location>
</feature>
<evidence type="ECO:0000256" key="4">
    <source>
        <dbReference type="ARBA" id="ARBA00022840"/>
    </source>
</evidence>
<dbReference type="AlphaFoldDB" id="A0A367K6S9"/>
<dbReference type="Proteomes" id="UP000253551">
    <property type="component" value="Unassembled WGS sequence"/>
</dbReference>
<feature type="coiled-coil region" evidence="6">
    <location>
        <begin position="318"/>
        <end position="356"/>
    </location>
</feature>
<accession>A0A367K6S9</accession>
<proteinExistence type="predicted"/>
<reference evidence="8 9" key="1">
    <citation type="journal article" date="2018" name="G3 (Bethesda)">
        <title>Phylogenetic and Phylogenomic Definition of Rhizopus Species.</title>
        <authorList>
            <person name="Gryganskyi A.P."/>
            <person name="Golan J."/>
            <person name="Dolatabadi S."/>
            <person name="Mondo S."/>
            <person name="Robb S."/>
            <person name="Idnurm A."/>
            <person name="Muszewska A."/>
            <person name="Steczkiewicz K."/>
            <person name="Masonjones S."/>
            <person name="Liao H.L."/>
            <person name="Gajdeczka M.T."/>
            <person name="Anike F."/>
            <person name="Vuek A."/>
            <person name="Anishchenko I.M."/>
            <person name="Voigt K."/>
            <person name="de Hoog G.S."/>
            <person name="Smith M.E."/>
            <person name="Heitman J."/>
            <person name="Vilgalys R."/>
            <person name="Stajich J.E."/>
        </authorList>
    </citation>
    <scope>NUCLEOTIDE SEQUENCE [LARGE SCALE GENOMIC DNA]</scope>
    <source>
        <strain evidence="8 9">LSU 92-RS-03</strain>
    </source>
</reference>
<feature type="region of interest" description="Disordered" evidence="7">
    <location>
        <begin position="548"/>
        <end position="568"/>
    </location>
</feature>
<protein>
    <submittedName>
        <fullName evidence="8">Uncharacterized protein</fullName>
    </submittedName>
</protein>
<comment type="subcellular location">
    <subcellularLocation>
        <location evidence="1">Cytoplasm</location>
    </subcellularLocation>
</comment>
<feature type="region of interest" description="Disordered" evidence="7">
    <location>
        <begin position="270"/>
        <end position="290"/>
    </location>
</feature>
<dbReference type="GO" id="GO:0007018">
    <property type="term" value="P:microtubule-based movement"/>
    <property type="evidence" value="ECO:0007669"/>
    <property type="project" value="InterPro"/>
</dbReference>
<dbReference type="PANTHER" id="PTHR47969:SF15">
    <property type="entry name" value="CHROMOSOME-ASSOCIATED KINESIN KIF4A-RELATED"/>
    <property type="match status" value="1"/>
</dbReference>
<dbReference type="STRING" id="4846.A0A367K6S9"/>
<evidence type="ECO:0000256" key="6">
    <source>
        <dbReference type="SAM" id="Coils"/>
    </source>
</evidence>
<feature type="compositionally biased region" description="Polar residues" evidence="7">
    <location>
        <begin position="270"/>
        <end position="288"/>
    </location>
</feature>
<keyword evidence="9" id="KW-1185">Reference proteome</keyword>